<evidence type="ECO:0000313" key="3">
    <source>
        <dbReference type="Proteomes" id="UP001597283"/>
    </source>
</evidence>
<keyword evidence="1" id="KW-0732">Signal</keyword>
<gene>
    <name evidence="2" type="ORF">ACFSC3_08485</name>
</gene>
<feature type="signal peptide" evidence="1">
    <location>
        <begin position="1"/>
        <end position="22"/>
    </location>
</feature>
<comment type="caution">
    <text evidence="2">The sequence shown here is derived from an EMBL/GenBank/DDBJ whole genome shotgun (WGS) entry which is preliminary data.</text>
</comment>
<proteinExistence type="predicted"/>
<protein>
    <submittedName>
        <fullName evidence="2">Uncharacterized protein</fullName>
    </submittedName>
</protein>
<dbReference type="Proteomes" id="UP001597283">
    <property type="component" value="Unassembled WGS sequence"/>
</dbReference>
<evidence type="ECO:0000313" key="2">
    <source>
        <dbReference type="EMBL" id="MFD1787607.1"/>
    </source>
</evidence>
<evidence type="ECO:0000256" key="1">
    <source>
        <dbReference type="SAM" id="SignalP"/>
    </source>
</evidence>
<dbReference type="RefSeq" id="WP_380939978.1">
    <property type="nucleotide sequence ID" value="NZ_JBHUFC010000003.1"/>
</dbReference>
<reference evidence="3" key="1">
    <citation type="journal article" date="2019" name="Int. J. Syst. Evol. Microbiol.">
        <title>The Global Catalogue of Microorganisms (GCM) 10K type strain sequencing project: providing services to taxonomists for standard genome sequencing and annotation.</title>
        <authorList>
            <consortium name="The Broad Institute Genomics Platform"/>
            <consortium name="The Broad Institute Genome Sequencing Center for Infectious Disease"/>
            <person name="Wu L."/>
            <person name="Ma J."/>
        </authorList>
    </citation>
    <scope>NUCLEOTIDE SEQUENCE [LARGE SCALE GENOMIC DNA]</scope>
    <source>
        <strain evidence="3">Q85</strain>
    </source>
</reference>
<name>A0ABW4NBT3_9SPHN</name>
<feature type="chain" id="PRO_5047502256" evidence="1">
    <location>
        <begin position="23"/>
        <end position="297"/>
    </location>
</feature>
<dbReference type="EMBL" id="JBHUFC010000003">
    <property type="protein sequence ID" value="MFD1787607.1"/>
    <property type="molecule type" value="Genomic_DNA"/>
</dbReference>
<sequence length="297" mass="31006">MIRYALATLALPAILAAAPAERVVTDTALVTKANDAEVRLLIDPGAPAMPILTEEAAARAGLKAGPFGIGYRVGPVMVAGRSAVGRIGLGDAPAKRRIGWTAKPYLVGYDGVVGPGGLPDQVVRFRLRPAQPGEREVAIPMDADGGLFGNWGASNGVLTIDSQPLQVRFNLHQDATIATAGAALTLAKALDGTLDDDRAEAEIAFGVKRPVRTLRLAKPFAIGPIALTSLLARTSDFGNAEGIAATGTAPDPDEIVVTAKGKRDHKRDRVIIGRAALAGCSSITFDKPAKQIRLRCR</sequence>
<keyword evidence="3" id="KW-1185">Reference proteome</keyword>
<organism evidence="2 3">
    <name type="scientific">Sphingomonas floccifaciens</name>
    <dbReference type="NCBI Taxonomy" id="1844115"/>
    <lineage>
        <taxon>Bacteria</taxon>
        <taxon>Pseudomonadati</taxon>
        <taxon>Pseudomonadota</taxon>
        <taxon>Alphaproteobacteria</taxon>
        <taxon>Sphingomonadales</taxon>
        <taxon>Sphingomonadaceae</taxon>
        <taxon>Sphingomonas</taxon>
    </lineage>
</organism>
<accession>A0ABW4NBT3</accession>